<dbReference type="InterPro" id="IPR036047">
    <property type="entry name" value="F-box-like_dom_sf"/>
</dbReference>
<sequence>MSAALLSPASSMLDAFSTLKSRVFPRRPSPPPPTLPLELIYTILDLLPPPAAWHCRPVCRLWQRYIEDRLSLPWLEGTRIDMINLSGQSVFRIYHPSERDGRHGPYAFPYVRREGRWLVYALHPFQSLVEGAVQRPLAPYLHPLAYLEYAKAREALTPRYTYELRRLQIHIILTHLADGFHTGPTIALRSKWHPRVLQGGRQEGFRLDVERNELALDWRVVYSSMFEGGTQQWGGALKQDVGKRRRTSEGSSSTVKEWRTRRTLYVV</sequence>
<gene>
    <name evidence="1" type="ORF">CALVIDRAFT_534417</name>
</gene>
<dbReference type="AlphaFoldDB" id="A0A167Q5A3"/>
<dbReference type="Gene3D" id="1.20.1280.50">
    <property type="match status" value="1"/>
</dbReference>
<evidence type="ECO:0000313" key="1">
    <source>
        <dbReference type="EMBL" id="KZO99425.1"/>
    </source>
</evidence>
<feature type="non-terminal residue" evidence="1">
    <location>
        <position position="267"/>
    </location>
</feature>
<dbReference type="EMBL" id="KV417272">
    <property type="protein sequence ID" value="KZO99425.1"/>
    <property type="molecule type" value="Genomic_DNA"/>
</dbReference>
<accession>A0A167Q5A3</accession>
<protein>
    <submittedName>
        <fullName evidence="1">Uncharacterized protein</fullName>
    </submittedName>
</protein>
<organism evidence="1 2">
    <name type="scientific">Calocera viscosa (strain TUFC12733)</name>
    <dbReference type="NCBI Taxonomy" id="1330018"/>
    <lineage>
        <taxon>Eukaryota</taxon>
        <taxon>Fungi</taxon>
        <taxon>Dikarya</taxon>
        <taxon>Basidiomycota</taxon>
        <taxon>Agaricomycotina</taxon>
        <taxon>Dacrymycetes</taxon>
        <taxon>Dacrymycetales</taxon>
        <taxon>Dacrymycetaceae</taxon>
        <taxon>Calocera</taxon>
    </lineage>
</organism>
<reference evidence="1 2" key="1">
    <citation type="journal article" date="2016" name="Mol. Biol. Evol.">
        <title>Comparative Genomics of Early-Diverging Mushroom-Forming Fungi Provides Insights into the Origins of Lignocellulose Decay Capabilities.</title>
        <authorList>
            <person name="Nagy L.G."/>
            <person name="Riley R."/>
            <person name="Tritt A."/>
            <person name="Adam C."/>
            <person name="Daum C."/>
            <person name="Floudas D."/>
            <person name="Sun H."/>
            <person name="Yadav J.S."/>
            <person name="Pangilinan J."/>
            <person name="Larsson K.H."/>
            <person name="Matsuura K."/>
            <person name="Barry K."/>
            <person name="Labutti K."/>
            <person name="Kuo R."/>
            <person name="Ohm R.A."/>
            <person name="Bhattacharya S.S."/>
            <person name="Shirouzu T."/>
            <person name="Yoshinaga Y."/>
            <person name="Martin F.M."/>
            <person name="Grigoriev I.V."/>
            <person name="Hibbett D.S."/>
        </authorList>
    </citation>
    <scope>NUCLEOTIDE SEQUENCE [LARGE SCALE GENOMIC DNA]</scope>
    <source>
        <strain evidence="1 2">TUFC12733</strain>
    </source>
</reference>
<dbReference type="SUPFAM" id="SSF81383">
    <property type="entry name" value="F-box domain"/>
    <property type="match status" value="1"/>
</dbReference>
<name>A0A167Q5A3_CALVF</name>
<keyword evidence="2" id="KW-1185">Reference proteome</keyword>
<dbReference type="Proteomes" id="UP000076738">
    <property type="component" value="Unassembled WGS sequence"/>
</dbReference>
<evidence type="ECO:0000313" key="2">
    <source>
        <dbReference type="Proteomes" id="UP000076738"/>
    </source>
</evidence>
<proteinExistence type="predicted"/>